<keyword evidence="2" id="KW-1185">Reference proteome</keyword>
<gene>
    <name evidence="1" type="ORF">RGQ13_04000</name>
</gene>
<proteinExistence type="predicted"/>
<reference evidence="2" key="1">
    <citation type="submission" date="2023-09" db="EMBL/GenBank/DDBJ databases">
        <authorList>
            <person name="Li S."/>
            <person name="Li X."/>
            <person name="Zhang C."/>
            <person name="Zhao Z."/>
        </authorList>
    </citation>
    <scope>NUCLEOTIDE SEQUENCE [LARGE SCALE GENOMIC DNA]</scope>
    <source>
        <strain evidence="2">SQ149</strain>
    </source>
</reference>
<sequence>MECRLAMDGNKVDSYQGRWNVDLPWMAIKSTHIREDGMSTCYGWQ</sequence>
<accession>A0ABY9U0I3</accession>
<name>A0ABY9U0I3_9GAMM</name>
<dbReference type="EMBL" id="CP134145">
    <property type="protein sequence ID" value="WNC73159.1"/>
    <property type="molecule type" value="Genomic_DNA"/>
</dbReference>
<dbReference type="RefSeq" id="WP_348392271.1">
    <property type="nucleotide sequence ID" value="NZ_CP134145.1"/>
</dbReference>
<dbReference type="Proteomes" id="UP001258994">
    <property type="component" value="Chromosome"/>
</dbReference>
<organism evidence="1 2">
    <name type="scientific">Thalassotalea psychrophila</name>
    <dbReference type="NCBI Taxonomy" id="3065647"/>
    <lineage>
        <taxon>Bacteria</taxon>
        <taxon>Pseudomonadati</taxon>
        <taxon>Pseudomonadota</taxon>
        <taxon>Gammaproteobacteria</taxon>
        <taxon>Alteromonadales</taxon>
        <taxon>Colwelliaceae</taxon>
        <taxon>Thalassotalea</taxon>
    </lineage>
</organism>
<protein>
    <submittedName>
        <fullName evidence="1">Uncharacterized protein</fullName>
    </submittedName>
</protein>
<evidence type="ECO:0000313" key="1">
    <source>
        <dbReference type="EMBL" id="WNC73159.1"/>
    </source>
</evidence>
<evidence type="ECO:0000313" key="2">
    <source>
        <dbReference type="Proteomes" id="UP001258994"/>
    </source>
</evidence>